<name>A0A1F5MKF5_9BACT</name>
<dbReference type="AlphaFoldDB" id="A0A1F5MKF5"/>
<dbReference type="Proteomes" id="UP000178017">
    <property type="component" value="Unassembled WGS sequence"/>
</dbReference>
<feature type="compositionally biased region" description="Basic and acidic residues" evidence="1">
    <location>
        <begin position="686"/>
        <end position="696"/>
    </location>
</feature>
<evidence type="ECO:0000313" key="2">
    <source>
        <dbReference type="EMBL" id="OGE65833.1"/>
    </source>
</evidence>
<evidence type="ECO:0000256" key="1">
    <source>
        <dbReference type="SAM" id="MobiDB-lite"/>
    </source>
</evidence>
<evidence type="ECO:0000313" key="3">
    <source>
        <dbReference type="Proteomes" id="UP000178017"/>
    </source>
</evidence>
<reference evidence="2 3" key="1">
    <citation type="journal article" date="2016" name="Nat. Commun.">
        <title>Thousands of microbial genomes shed light on interconnected biogeochemical processes in an aquifer system.</title>
        <authorList>
            <person name="Anantharaman K."/>
            <person name="Brown C.T."/>
            <person name="Hug L.A."/>
            <person name="Sharon I."/>
            <person name="Castelle C.J."/>
            <person name="Probst A.J."/>
            <person name="Thomas B.C."/>
            <person name="Singh A."/>
            <person name="Wilkins M.J."/>
            <person name="Karaoz U."/>
            <person name="Brodie E.L."/>
            <person name="Williams K.H."/>
            <person name="Hubbard S.S."/>
            <person name="Banfield J.F."/>
        </authorList>
    </citation>
    <scope>NUCLEOTIDE SEQUENCE [LARGE SCALE GENOMIC DNA]</scope>
</reference>
<organism evidence="2 3">
    <name type="scientific">Candidatus Daviesbacteria bacterium RIFCSPLOWO2_01_FULL_40_24</name>
    <dbReference type="NCBI Taxonomy" id="1797787"/>
    <lineage>
        <taxon>Bacteria</taxon>
        <taxon>Candidatus Daviesiibacteriota</taxon>
    </lineage>
</organism>
<sequence>MPDRRENYLPVPISRSGLIRHPDSQADYTPLQRQHIEQITQQYLKRHKLPVSYQYFTQVLPTIRTLIEQGLAQIKGSLELAPADDIKRAFSVAESIRQNTIRDARELITEGSYSDSYYGGLALPTKLYRTSRAEILSQRLPFNADLTKSRGLVEVGLARKPVYQKLLKFARAVVAERIPGADKVELDVNQEVGLVRNLVFSWITTGEPQVLLEVEDFIHGKQDFIKQIAVSESLALEQLAQATKITEPLAINYLKDLACQIGEMLGQLPNDDLSSLSFDLIDQAFRSLKANFAIVDPFYKLNILSEDPLSNGKTIWGDSLSRVIVVDGQKYRIPHPQTLKILAYQYRSTNRPRYEEIREALISAETLFNRKADLSTGKESDEKIARQRLRVDQVDSELRELYQLLDEGKVPDSLRYTHFDIERLARQQRVTMSGEADFFHRTRRSISWLRRCAVGVIKRAYNTTWADGTDARQVVMMQKGTRREIEKVHDFIRERVIGRIRSLEYLQIIRDPELYRQYESTPRYPMSEQFPAAIETTIIDILKIQSDVWRQDARDRFGINSDAKSLSRWRQIIKIQHRSVTDDLYELVKKHLGTGRLAEILEDTPVEDLLTMIDHPDINRVIQGHYTQIGSKVSHLIKAERMLDEGKLPSGLFAVEPLTKDRQAMYRRSRINSAAHTWLIGSSRDDYGEVQDDNKTTEQSGSSLAFDPTQPAARLRSAVRVLALLPDPNKLPGVNIGLSEIANLQDELTYRLRYNTSQELALASTADVVRSRILEDVPKRSMNEVEGTIEALLDAGFLRQVRINTYSLGRLFSIESEMQSWFALQERLLQAQTRTAHFIAKHPIIDAVTSAKERVSKERKQLGLWEEAQRLSLSSPLDRLIRAGLVIKVSN</sequence>
<protein>
    <submittedName>
        <fullName evidence="2">Uncharacterized protein</fullName>
    </submittedName>
</protein>
<feature type="region of interest" description="Disordered" evidence="1">
    <location>
        <begin position="686"/>
        <end position="709"/>
    </location>
</feature>
<gene>
    <name evidence="2" type="ORF">A3B49_03475</name>
</gene>
<dbReference type="EMBL" id="MFDO01000005">
    <property type="protein sequence ID" value="OGE65833.1"/>
    <property type="molecule type" value="Genomic_DNA"/>
</dbReference>
<accession>A0A1F5MKF5</accession>
<comment type="caution">
    <text evidence="2">The sequence shown here is derived from an EMBL/GenBank/DDBJ whole genome shotgun (WGS) entry which is preliminary data.</text>
</comment>
<proteinExistence type="predicted"/>